<organism evidence="2">
    <name type="scientific">Phalansterium sp. PJK-2012</name>
    <dbReference type="NCBI Taxonomy" id="1267188"/>
    <lineage>
        <taxon>Eukaryota</taxon>
        <taxon>Amoebozoa</taxon>
        <taxon>Evosea</taxon>
        <taxon>Variosea</taxon>
        <taxon>Phalansterium</taxon>
    </lineage>
</organism>
<sequence length="212" mass="25074">MIKITINTIFFKIIEKFNAVPFLRYLRNGTAVFAFLLLICLSFFNYVGTHTNERTIFLFFVVFFVELVIYLLLNLRIDQITSSTKIIYFHNLCYKPISLSPGLENNLIVDSIFSMNSIHFIIKEIDPTNIHKFELFAVNFRIYFPLAEYRYKGHRLEDSWFKAFIKANYKWDDDEINAIKKLGLETTDFFIDNFGKSVKKKYIRVFDGSVIC</sequence>
<keyword evidence="1" id="KW-0812">Transmembrane</keyword>
<geneLocation type="mitochondrion" evidence="2"/>
<accession>T1QE28</accession>
<gene>
    <name evidence="2" type="primary">orf212</name>
</gene>
<reference evidence="2" key="1">
    <citation type="journal article" date="2013" name="Protist Genomics">
        <title>The complete mitochondrial genome from an unidentified Phalansterium species.</title>
        <authorList>
            <person name="Pombert J.-F."/>
            <person name="Smirnov A."/>
            <person name="James E.R."/>
            <person name="Janouskovec J."/>
            <person name="Gray M.W."/>
            <person name="Keeling P.J."/>
        </authorList>
    </citation>
    <scope>NUCLEOTIDE SEQUENCE</scope>
    <source>
        <strain evidence="2">UTEX1284</strain>
    </source>
</reference>
<protein>
    <submittedName>
        <fullName evidence="2">Uncharacterized protein</fullName>
    </submittedName>
</protein>
<keyword evidence="1" id="KW-0472">Membrane</keyword>
<proteinExistence type="predicted"/>
<name>T1QE28_9EUKA</name>
<dbReference type="EMBL" id="KC121006">
    <property type="protein sequence ID" value="AFZ64079.1"/>
    <property type="molecule type" value="Genomic_DNA"/>
</dbReference>
<keyword evidence="2" id="KW-0496">Mitochondrion</keyword>
<keyword evidence="1" id="KW-1133">Transmembrane helix</keyword>
<dbReference type="AlphaFoldDB" id="T1QE28"/>
<feature type="transmembrane region" description="Helical" evidence="1">
    <location>
        <begin position="25"/>
        <end position="44"/>
    </location>
</feature>
<feature type="transmembrane region" description="Helical" evidence="1">
    <location>
        <begin position="56"/>
        <end position="75"/>
    </location>
</feature>
<evidence type="ECO:0000256" key="1">
    <source>
        <dbReference type="SAM" id="Phobius"/>
    </source>
</evidence>
<evidence type="ECO:0000313" key="2">
    <source>
        <dbReference type="EMBL" id="AFZ64079.1"/>
    </source>
</evidence>